<dbReference type="RefSeq" id="YP_010097706.1">
    <property type="nucleotide sequence ID" value="NC_055761.1"/>
</dbReference>
<keyword evidence="2" id="KW-1185">Reference proteome</keyword>
<evidence type="ECO:0000313" key="2">
    <source>
        <dbReference type="Proteomes" id="UP000259950"/>
    </source>
</evidence>
<dbReference type="KEGG" id="vg:65115373"/>
<protein>
    <recommendedName>
        <fullName evidence="3">Tail sheath stabilizer</fullName>
    </recommendedName>
</protein>
<evidence type="ECO:0000313" key="1">
    <source>
        <dbReference type="EMBL" id="AXN58551.1"/>
    </source>
</evidence>
<evidence type="ECO:0008006" key="3">
    <source>
        <dbReference type="Google" id="ProtNLM"/>
    </source>
</evidence>
<dbReference type="InterPro" id="IPR031997">
    <property type="entry name" value="T4-gp15_tss"/>
</dbReference>
<reference evidence="1" key="1">
    <citation type="submission" date="2018-07" db="EMBL/GenBank/DDBJ databases">
        <title>Complete genome sequence of the cyanophage S-PRM1 isolated from Singapore coastal waters.</title>
        <authorList>
            <person name="Chenard C."/>
            <person name="Kolundzija S."/>
            <person name="Lauro F.M."/>
        </authorList>
    </citation>
    <scope>NUCLEOTIDE SEQUENCE [LARGE SCALE GENOMIC DNA]</scope>
</reference>
<name>A0A346FKP6_9CAUD</name>
<sequence>MVGTYFYHQILRRTVIGFGTLFNNLEIRQKNDGGSEENRLKVPLAYGPMQKFLAKIDQNADLRGRPAITLPRLSFEMTGISYDPTRKATVTQTFKSNSGSTQGNIKKVFMPVPYNVAFQLSIATKTNDDMLQIMEQILPYFQPAFNITINLVDSIGEKRDIPIVIETINMSDDYEGNFDNRRAMITTITFTAKTYLFGAIADSPDGLIKKVQVDYFTDTNIVEARREARYRATPRALKDYNDDKTGALAKELTSKQTVLTVNNAAGFATDDYIVIGSENMQIRSISGDTLTVYRGVDGTTVSDHASGTTINIISGTRTPDLPLTGDDALILDGDDFGFNELSSFYQDFKQYSPSQGTDV</sequence>
<dbReference type="GeneID" id="65115373"/>
<proteinExistence type="predicted"/>
<organism evidence="1">
    <name type="scientific">Synechococcus virus S-PRM1</name>
    <dbReference type="NCBI Taxonomy" id="2100130"/>
    <lineage>
        <taxon>Viruses</taxon>
        <taxon>Duplodnaviria</taxon>
        <taxon>Heunggongvirae</taxon>
        <taxon>Uroviricota</taxon>
        <taxon>Caudoviricetes</taxon>
        <taxon>Pantevenvirales</taxon>
        <taxon>Kyanoviridae</taxon>
        <taxon>Makelovirus</taxon>
        <taxon>Makelovirus prm1</taxon>
    </lineage>
</organism>
<dbReference type="Proteomes" id="UP000259950">
    <property type="component" value="Segment"/>
</dbReference>
<dbReference type="Pfam" id="PF16724">
    <property type="entry name" value="T4-gp15_tss"/>
    <property type="match status" value="1"/>
</dbReference>
<accession>A0A346FKP6</accession>
<dbReference type="Gene3D" id="3.30.2000.40">
    <property type="entry name" value="Myoviridae tail sheath stabiliser"/>
    <property type="match status" value="1"/>
</dbReference>
<dbReference type="EMBL" id="MH629685">
    <property type="protein sequence ID" value="AXN58551.1"/>
    <property type="molecule type" value="Genomic_DNA"/>
</dbReference>
<dbReference type="InterPro" id="IPR038553">
    <property type="entry name" value="T4-gp15_tss_sf"/>
</dbReference>